<dbReference type="Proteomes" id="UP000199041">
    <property type="component" value="Unassembled WGS sequence"/>
</dbReference>
<keyword evidence="12" id="KW-1185">Reference proteome</keyword>
<dbReference type="CDD" id="cd02966">
    <property type="entry name" value="TlpA_like_family"/>
    <property type="match status" value="1"/>
</dbReference>
<comment type="similarity">
    <text evidence="2">Belongs to the glutathione peroxidase family.</text>
</comment>
<dbReference type="InterPro" id="IPR036249">
    <property type="entry name" value="Thioredoxin-like_sf"/>
</dbReference>
<keyword evidence="9" id="KW-0732">Signal</keyword>
<evidence type="ECO:0000256" key="5">
    <source>
        <dbReference type="ARBA" id="ARBA00023002"/>
    </source>
</evidence>
<feature type="signal peptide" evidence="9">
    <location>
        <begin position="1"/>
        <end position="21"/>
    </location>
</feature>
<dbReference type="GO" id="GO:0030313">
    <property type="term" value="C:cell envelope"/>
    <property type="evidence" value="ECO:0007669"/>
    <property type="project" value="UniProtKB-SubCell"/>
</dbReference>
<keyword evidence="8" id="KW-0175">Coiled coil</keyword>
<name>A0A1H3XCH6_9BACT</name>
<evidence type="ECO:0000256" key="3">
    <source>
        <dbReference type="ARBA" id="ARBA00022559"/>
    </source>
</evidence>
<keyword evidence="4" id="KW-0201">Cytochrome c-type biogenesis</keyword>
<dbReference type="GO" id="GO:0004601">
    <property type="term" value="F:peroxidase activity"/>
    <property type="evidence" value="ECO:0007669"/>
    <property type="project" value="UniProtKB-KW"/>
</dbReference>
<dbReference type="SUPFAM" id="SSF52833">
    <property type="entry name" value="Thioredoxin-like"/>
    <property type="match status" value="1"/>
</dbReference>
<proteinExistence type="inferred from homology"/>
<dbReference type="InterPro" id="IPR013766">
    <property type="entry name" value="Thioredoxin_domain"/>
</dbReference>
<protein>
    <submittedName>
        <fullName evidence="11">Peroxiredoxin</fullName>
    </submittedName>
</protein>
<dbReference type="PANTHER" id="PTHR42852">
    <property type="entry name" value="THIOL:DISULFIDE INTERCHANGE PROTEIN DSBE"/>
    <property type="match status" value="1"/>
</dbReference>
<keyword evidence="6" id="KW-1015">Disulfide bond</keyword>
<evidence type="ECO:0000256" key="7">
    <source>
        <dbReference type="ARBA" id="ARBA00023284"/>
    </source>
</evidence>
<dbReference type="AlphaFoldDB" id="A0A1H3XCH6"/>
<evidence type="ECO:0000313" key="11">
    <source>
        <dbReference type="EMBL" id="SDZ97033.1"/>
    </source>
</evidence>
<keyword evidence="5" id="KW-0560">Oxidoreductase</keyword>
<keyword evidence="3" id="KW-0575">Peroxidase</keyword>
<feature type="chain" id="PRO_5011581525" evidence="9">
    <location>
        <begin position="22"/>
        <end position="379"/>
    </location>
</feature>
<dbReference type="EMBL" id="FNQY01000005">
    <property type="protein sequence ID" value="SDZ97033.1"/>
    <property type="molecule type" value="Genomic_DNA"/>
</dbReference>
<dbReference type="PANTHER" id="PTHR42852:SF6">
    <property type="entry name" value="THIOL:DISULFIDE INTERCHANGE PROTEIN DSBE"/>
    <property type="match status" value="1"/>
</dbReference>
<dbReference type="OrthoDB" id="750178at2"/>
<evidence type="ECO:0000313" key="12">
    <source>
        <dbReference type="Proteomes" id="UP000199041"/>
    </source>
</evidence>
<sequence>MTTIKNMGLVLLLATPLFTLAQDNFTIQGNLRGVSPKVEKVYISYASGGHNIIDSTIVAGNKYQFEGTIHQPTRIDLRAGYSAQAKEKPSMSRDIITFFADPADMEIRSLDSFSNATVTGSKSNIEFDKLRTAAKPFESRASGLLKTAAAEEKAGNTAALEQTQQQIDDLQAKLKEDVYADYIRNNPNSPIAFFALQQFSGALIEQPDKTQQLFNLLPQGLRQSPDGRRMETLIQFAKQTPVGSQAPDFAESDPNGQAIALSDYKGKYVLVNFWASWCGPCRAQNSTLVKLYNEYKGQGLEIIGVSLDKPGEKQDWTDAISEDHLSWPQVSDLRFWNSKVGKQYGVVVLPQNVLVDRTGKIIAKNLTMEALSRKLKTLF</sequence>
<evidence type="ECO:0000259" key="10">
    <source>
        <dbReference type="PROSITE" id="PS51352"/>
    </source>
</evidence>
<evidence type="ECO:0000256" key="2">
    <source>
        <dbReference type="ARBA" id="ARBA00006926"/>
    </source>
</evidence>
<evidence type="ECO:0000256" key="4">
    <source>
        <dbReference type="ARBA" id="ARBA00022748"/>
    </source>
</evidence>
<dbReference type="GO" id="GO:0006979">
    <property type="term" value="P:response to oxidative stress"/>
    <property type="evidence" value="ECO:0007669"/>
    <property type="project" value="InterPro"/>
</dbReference>
<dbReference type="InterPro" id="IPR000889">
    <property type="entry name" value="Glutathione_peroxidase"/>
</dbReference>
<dbReference type="GO" id="GO:0017004">
    <property type="term" value="P:cytochrome complex assembly"/>
    <property type="evidence" value="ECO:0007669"/>
    <property type="project" value="UniProtKB-KW"/>
</dbReference>
<comment type="subcellular location">
    <subcellularLocation>
        <location evidence="1">Cell envelope</location>
    </subcellularLocation>
</comment>
<dbReference type="InterPro" id="IPR000866">
    <property type="entry name" value="AhpC/TSA"/>
</dbReference>
<feature type="coiled-coil region" evidence="8">
    <location>
        <begin position="153"/>
        <end position="180"/>
    </location>
</feature>
<reference evidence="11 12" key="1">
    <citation type="submission" date="2016-10" db="EMBL/GenBank/DDBJ databases">
        <authorList>
            <person name="de Groot N.N."/>
        </authorList>
    </citation>
    <scope>NUCLEOTIDE SEQUENCE [LARGE SCALE GENOMIC DNA]</scope>
    <source>
        <strain evidence="11 12">Vu-144</strain>
    </source>
</reference>
<keyword evidence="7" id="KW-0676">Redox-active center</keyword>
<accession>A0A1H3XCH6</accession>
<dbReference type="PROSITE" id="PS00194">
    <property type="entry name" value="THIOREDOXIN_1"/>
    <property type="match status" value="1"/>
</dbReference>
<dbReference type="PROSITE" id="PS51352">
    <property type="entry name" value="THIOREDOXIN_2"/>
    <property type="match status" value="1"/>
</dbReference>
<evidence type="ECO:0000256" key="1">
    <source>
        <dbReference type="ARBA" id="ARBA00004196"/>
    </source>
</evidence>
<dbReference type="InterPro" id="IPR050553">
    <property type="entry name" value="Thioredoxin_ResA/DsbE_sf"/>
</dbReference>
<dbReference type="Pfam" id="PF14289">
    <property type="entry name" value="DUF4369"/>
    <property type="match status" value="1"/>
</dbReference>
<dbReference type="STRING" id="551991.SAMN05192529_10586"/>
<dbReference type="Gene3D" id="3.40.30.10">
    <property type="entry name" value="Glutaredoxin"/>
    <property type="match status" value="1"/>
</dbReference>
<dbReference type="Pfam" id="PF00578">
    <property type="entry name" value="AhpC-TSA"/>
    <property type="match status" value="1"/>
</dbReference>
<evidence type="ECO:0000256" key="9">
    <source>
        <dbReference type="SAM" id="SignalP"/>
    </source>
</evidence>
<dbReference type="RefSeq" id="WP_091395083.1">
    <property type="nucleotide sequence ID" value="NZ_FNQY01000005.1"/>
</dbReference>
<evidence type="ECO:0000256" key="6">
    <source>
        <dbReference type="ARBA" id="ARBA00023157"/>
    </source>
</evidence>
<dbReference type="InterPro" id="IPR017937">
    <property type="entry name" value="Thioredoxin_CS"/>
</dbReference>
<evidence type="ECO:0000256" key="8">
    <source>
        <dbReference type="SAM" id="Coils"/>
    </source>
</evidence>
<feature type="domain" description="Thioredoxin" evidence="10">
    <location>
        <begin position="240"/>
        <end position="376"/>
    </location>
</feature>
<organism evidence="11 12">
    <name type="scientific">Arachidicoccus rhizosphaerae</name>
    <dbReference type="NCBI Taxonomy" id="551991"/>
    <lineage>
        <taxon>Bacteria</taxon>
        <taxon>Pseudomonadati</taxon>
        <taxon>Bacteroidota</taxon>
        <taxon>Chitinophagia</taxon>
        <taxon>Chitinophagales</taxon>
        <taxon>Chitinophagaceae</taxon>
        <taxon>Arachidicoccus</taxon>
    </lineage>
</organism>
<dbReference type="PROSITE" id="PS51355">
    <property type="entry name" value="GLUTATHIONE_PEROXID_3"/>
    <property type="match status" value="1"/>
</dbReference>
<dbReference type="InterPro" id="IPR025380">
    <property type="entry name" value="DUF4369"/>
</dbReference>
<gene>
    <name evidence="11" type="ORF">SAMN05192529_10586</name>
</gene>